<dbReference type="InterPro" id="IPR036388">
    <property type="entry name" value="WH-like_DNA-bd_sf"/>
</dbReference>
<dbReference type="Gene3D" id="3.80.10.10">
    <property type="entry name" value="Ribonuclease Inhibitor"/>
    <property type="match status" value="1"/>
</dbReference>
<keyword evidence="6" id="KW-1185">Reference proteome</keyword>
<feature type="compositionally biased region" description="Polar residues" evidence="3">
    <location>
        <begin position="29"/>
        <end position="51"/>
    </location>
</feature>
<evidence type="ECO:0000256" key="1">
    <source>
        <dbReference type="ARBA" id="ARBA00022741"/>
    </source>
</evidence>
<dbReference type="EMBL" id="SDRB02003544">
    <property type="protein sequence ID" value="THG17402.1"/>
    <property type="molecule type" value="Genomic_DNA"/>
</dbReference>
<dbReference type="AlphaFoldDB" id="A0A4S4EM92"/>
<evidence type="ECO:0000256" key="3">
    <source>
        <dbReference type="SAM" id="MobiDB-lite"/>
    </source>
</evidence>
<dbReference type="STRING" id="542762.A0A4S4EM92"/>
<dbReference type="InterPro" id="IPR058922">
    <property type="entry name" value="WHD_DRP"/>
</dbReference>
<feature type="compositionally biased region" description="Polar residues" evidence="3">
    <location>
        <begin position="366"/>
        <end position="375"/>
    </location>
</feature>
<dbReference type="GO" id="GO:0098542">
    <property type="term" value="P:defense response to other organism"/>
    <property type="evidence" value="ECO:0007669"/>
    <property type="project" value="TreeGrafter"/>
</dbReference>
<feature type="region of interest" description="Disordered" evidence="3">
    <location>
        <begin position="449"/>
        <end position="483"/>
    </location>
</feature>
<feature type="domain" description="Disease resistance protein winged helix" evidence="4">
    <location>
        <begin position="98"/>
        <end position="167"/>
    </location>
</feature>
<comment type="caution">
    <text evidence="5">The sequence shown here is derived from an EMBL/GenBank/DDBJ whole genome shotgun (WGS) entry which is preliminary data.</text>
</comment>
<keyword evidence="2" id="KW-0611">Plant defense</keyword>
<gene>
    <name evidence="5" type="ORF">TEA_029775</name>
</gene>
<feature type="compositionally biased region" description="Low complexity" evidence="3">
    <location>
        <begin position="466"/>
        <end position="477"/>
    </location>
</feature>
<feature type="compositionally biased region" description="Polar residues" evidence="3">
    <location>
        <begin position="449"/>
        <end position="465"/>
    </location>
</feature>
<accession>A0A4S4EM92</accession>
<sequence>MVGICKDISEFQKIVTKLKLKIPSKHQNRSAANSDAHQNQSSNGSTHTVGQDSARRESSMPNLCENETFGHSSEFKDFKALYDGLDITHKVCLLSFSIFPENEIISRMFMTYWWIGEGFICPSPGNQKTAEALANEVFKQLVKKGFLVPVHKKRSLEANRCRMHPFIQAAVIMLADKAQFFHFDPSGNLTAGFPFSHQSDFEKLEMLSRFKNANKGLDLDKVHMVFNVDEIILDFDKPELFSRMRHANVLCLGRWQNSPKHHIEVEDTKFLDNLKHMKHLRFLSLHGMSRISELSGSISKLTRLMILDLQTCHNLEILPDGIDSLKCLSHLDMSECYLLEVATEDPKQENLEVISTDVDVQYPENKGNNSIKTRNTTSASDSPTAPTAFARRISRKLSSLRGDRVVHFQEIIAEENKRDGKTGDNSGREVATGADAKQENCAVRFIDTDVQNPENGGNNNIKTQNSASAADSPAPTAVTRSSSRKSPVVFSEFLTQLEKLDLQCFPQSNAPNWLKASKLTKLKKLYIRGGTLCDLGQFQEVKDEWKVERLRLKFLNDLEMD</sequence>
<evidence type="ECO:0000313" key="5">
    <source>
        <dbReference type="EMBL" id="THG17402.1"/>
    </source>
</evidence>
<organism evidence="5 6">
    <name type="scientific">Camellia sinensis var. sinensis</name>
    <name type="common">China tea</name>
    <dbReference type="NCBI Taxonomy" id="542762"/>
    <lineage>
        <taxon>Eukaryota</taxon>
        <taxon>Viridiplantae</taxon>
        <taxon>Streptophyta</taxon>
        <taxon>Embryophyta</taxon>
        <taxon>Tracheophyta</taxon>
        <taxon>Spermatophyta</taxon>
        <taxon>Magnoliopsida</taxon>
        <taxon>eudicotyledons</taxon>
        <taxon>Gunneridae</taxon>
        <taxon>Pentapetalae</taxon>
        <taxon>asterids</taxon>
        <taxon>Ericales</taxon>
        <taxon>Theaceae</taxon>
        <taxon>Camellia</taxon>
    </lineage>
</organism>
<dbReference type="InterPro" id="IPR044974">
    <property type="entry name" value="Disease_R_plants"/>
</dbReference>
<reference evidence="5 6" key="1">
    <citation type="journal article" date="2018" name="Proc. Natl. Acad. Sci. U.S.A.">
        <title>Draft genome sequence of Camellia sinensis var. sinensis provides insights into the evolution of the tea genome and tea quality.</title>
        <authorList>
            <person name="Wei C."/>
            <person name="Yang H."/>
            <person name="Wang S."/>
            <person name="Zhao J."/>
            <person name="Liu C."/>
            <person name="Gao L."/>
            <person name="Xia E."/>
            <person name="Lu Y."/>
            <person name="Tai Y."/>
            <person name="She G."/>
            <person name="Sun J."/>
            <person name="Cao H."/>
            <person name="Tong W."/>
            <person name="Gao Q."/>
            <person name="Li Y."/>
            <person name="Deng W."/>
            <person name="Jiang X."/>
            <person name="Wang W."/>
            <person name="Chen Q."/>
            <person name="Zhang S."/>
            <person name="Li H."/>
            <person name="Wu J."/>
            <person name="Wang P."/>
            <person name="Li P."/>
            <person name="Shi C."/>
            <person name="Zheng F."/>
            <person name="Jian J."/>
            <person name="Huang B."/>
            <person name="Shan D."/>
            <person name="Shi M."/>
            <person name="Fang C."/>
            <person name="Yue Y."/>
            <person name="Li F."/>
            <person name="Li D."/>
            <person name="Wei S."/>
            <person name="Han B."/>
            <person name="Jiang C."/>
            <person name="Yin Y."/>
            <person name="Xia T."/>
            <person name="Zhang Z."/>
            <person name="Bennetzen J.L."/>
            <person name="Zhao S."/>
            <person name="Wan X."/>
        </authorList>
    </citation>
    <scope>NUCLEOTIDE SEQUENCE [LARGE SCALE GENOMIC DNA]</scope>
    <source>
        <strain evidence="6">cv. Shuchazao</strain>
        <tissue evidence="5">Leaf</tissue>
    </source>
</reference>
<dbReference type="PANTHER" id="PTHR23155">
    <property type="entry name" value="DISEASE RESISTANCE PROTEIN RP"/>
    <property type="match status" value="1"/>
</dbReference>
<evidence type="ECO:0000313" key="6">
    <source>
        <dbReference type="Proteomes" id="UP000306102"/>
    </source>
</evidence>
<feature type="region of interest" description="Disordered" evidence="3">
    <location>
        <begin position="362"/>
        <end position="387"/>
    </location>
</feature>
<evidence type="ECO:0000259" key="4">
    <source>
        <dbReference type="Pfam" id="PF23559"/>
    </source>
</evidence>
<dbReference type="InterPro" id="IPR032675">
    <property type="entry name" value="LRR_dom_sf"/>
</dbReference>
<dbReference type="Pfam" id="PF23559">
    <property type="entry name" value="WHD_DRP"/>
    <property type="match status" value="1"/>
</dbReference>
<dbReference type="Proteomes" id="UP000306102">
    <property type="component" value="Unassembled WGS sequence"/>
</dbReference>
<protein>
    <recommendedName>
        <fullName evidence="4">Disease resistance protein winged helix domain-containing protein</fullName>
    </recommendedName>
</protein>
<feature type="compositionally biased region" description="Low complexity" evidence="3">
    <location>
        <begin position="376"/>
        <end position="387"/>
    </location>
</feature>
<feature type="region of interest" description="Disordered" evidence="3">
    <location>
        <begin position="26"/>
        <end position="57"/>
    </location>
</feature>
<keyword evidence="1" id="KW-0547">Nucleotide-binding</keyword>
<evidence type="ECO:0000256" key="2">
    <source>
        <dbReference type="ARBA" id="ARBA00022821"/>
    </source>
</evidence>
<dbReference type="PANTHER" id="PTHR23155:SF1076">
    <property type="entry name" value="LEUCINE-RICH REPEAT (LRR) FAMILY PROTEIN-RELATED"/>
    <property type="match status" value="1"/>
</dbReference>
<name>A0A4S4EM92_CAMSN</name>
<dbReference type="Gene3D" id="1.10.10.10">
    <property type="entry name" value="Winged helix-like DNA-binding domain superfamily/Winged helix DNA-binding domain"/>
    <property type="match status" value="1"/>
</dbReference>
<proteinExistence type="predicted"/>
<dbReference type="SUPFAM" id="SSF52047">
    <property type="entry name" value="RNI-like"/>
    <property type="match status" value="1"/>
</dbReference>